<evidence type="ECO:0000313" key="3">
    <source>
        <dbReference type="Proteomes" id="UP000197138"/>
    </source>
</evidence>
<organism evidence="2 3">
    <name type="scientific">Punica granatum</name>
    <name type="common">Pomegranate</name>
    <dbReference type="NCBI Taxonomy" id="22663"/>
    <lineage>
        <taxon>Eukaryota</taxon>
        <taxon>Viridiplantae</taxon>
        <taxon>Streptophyta</taxon>
        <taxon>Embryophyta</taxon>
        <taxon>Tracheophyta</taxon>
        <taxon>Spermatophyta</taxon>
        <taxon>Magnoliopsida</taxon>
        <taxon>eudicotyledons</taxon>
        <taxon>Gunneridae</taxon>
        <taxon>Pentapetalae</taxon>
        <taxon>rosids</taxon>
        <taxon>malvids</taxon>
        <taxon>Myrtales</taxon>
        <taxon>Lythraceae</taxon>
        <taxon>Punica</taxon>
    </lineage>
</organism>
<evidence type="ECO:0000256" key="1">
    <source>
        <dbReference type="SAM" id="MobiDB-lite"/>
    </source>
</evidence>
<proteinExistence type="predicted"/>
<dbReference type="EMBL" id="MTKT01004293">
    <property type="protein sequence ID" value="OWM72182.1"/>
    <property type="molecule type" value="Genomic_DNA"/>
</dbReference>
<accession>A0A218WJG0</accession>
<feature type="region of interest" description="Disordered" evidence="1">
    <location>
        <begin position="82"/>
        <end position="101"/>
    </location>
</feature>
<protein>
    <submittedName>
        <fullName evidence="2">Uncharacterized protein</fullName>
    </submittedName>
</protein>
<gene>
    <name evidence="2" type="ORF">CDL15_Pgr018065</name>
</gene>
<sequence>MCCVRTRILISSGHTCARLNATWLGSVHLPGDARRTHLRRSRHYPFTTRRSRAGKLPGSRDTGYAFIFLSLHFSSPLVGNAKQETKIGESGRKQLYEPRAR</sequence>
<comment type="caution">
    <text evidence="2">The sequence shown here is derived from an EMBL/GenBank/DDBJ whole genome shotgun (WGS) entry which is preliminary data.</text>
</comment>
<dbReference type="Proteomes" id="UP000197138">
    <property type="component" value="Unassembled WGS sequence"/>
</dbReference>
<name>A0A218WJG0_PUNGR</name>
<feature type="compositionally biased region" description="Basic and acidic residues" evidence="1">
    <location>
        <begin position="83"/>
        <end position="101"/>
    </location>
</feature>
<reference evidence="3" key="1">
    <citation type="journal article" date="2017" name="Plant J.">
        <title>The pomegranate (Punica granatum L.) genome and the genomics of punicalagin biosynthesis.</title>
        <authorList>
            <person name="Qin G."/>
            <person name="Xu C."/>
            <person name="Ming R."/>
            <person name="Tang H."/>
            <person name="Guyot R."/>
            <person name="Kramer E.M."/>
            <person name="Hu Y."/>
            <person name="Yi X."/>
            <person name="Qi Y."/>
            <person name="Xu X."/>
            <person name="Gao Z."/>
            <person name="Pan H."/>
            <person name="Jian J."/>
            <person name="Tian Y."/>
            <person name="Yue Z."/>
            <person name="Xu Y."/>
        </authorList>
    </citation>
    <scope>NUCLEOTIDE SEQUENCE [LARGE SCALE GENOMIC DNA]</scope>
    <source>
        <strain evidence="3">cv. Dabenzi</strain>
    </source>
</reference>
<dbReference type="AlphaFoldDB" id="A0A218WJG0"/>
<evidence type="ECO:0000313" key="2">
    <source>
        <dbReference type="EMBL" id="OWM72182.1"/>
    </source>
</evidence>